<dbReference type="SUPFAM" id="SSF48239">
    <property type="entry name" value="Terpenoid cyclases/Protein prenyltransferases"/>
    <property type="match status" value="2"/>
</dbReference>
<evidence type="ECO:0000313" key="11">
    <source>
        <dbReference type="EMBL" id="KAJ5495206.1"/>
    </source>
</evidence>
<reference evidence="11" key="1">
    <citation type="submission" date="2022-12" db="EMBL/GenBank/DDBJ databases">
        <authorList>
            <person name="Petersen C."/>
        </authorList>
    </citation>
    <scope>NUCLEOTIDE SEQUENCE</scope>
    <source>
        <strain evidence="11">IBT 30728</strain>
    </source>
</reference>
<dbReference type="EMBL" id="JAPWDQ010000001">
    <property type="protein sequence ID" value="KAJ5495206.1"/>
    <property type="molecule type" value="Genomic_DNA"/>
</dbReference>
<dbReference type="GeneID" id="81620175"/>
<dbReference type="GO" id="GO:0016104">
    <property type="term" value="P:triterpenoid biosynthetic process"/>
    <property type="evidence" value="ECO:0007669"/>
    <property type="project" value="InterPro"/>
</dbReference>
<evidence type="ECO:0000256" key="1">
    <source>
        <dbReference type="ARBA" id="ARBA00009755"/>
    </source>
</evidence>
<comment type="similarity">
    <text evidence="1 7">Belongs to the terpene cyclase/mutase family.</text>
</comment>
<dbReference type="RefSeq" id="XP_056794219.1">
    <property type="nucleotide sequence ID" value="XM_056929926.1"/>
</dbReference>
<evidence type="ECO:0000313" key="12">
    <source>
        <dbReference type="Proteomes" id="UP001148312"/>
    </source>
</evidence>
<evidence type="ECO:0000259" key="9">
    <source>
        <dbReference type="Pfam" id="PF13243"/>
    </source>
</evidence>
<organism evidence="11 12">
    <name type="scientific">Penicillium diatomitis</name>
    <dbReference type="NCBI Taxonomy" id="2819901"/>
    <lineage>
        <taxon>Eukaryota</taxon>
        <taxon>Fungi</taxon>
        <taxon>Dikarya</taxon>
        <taxon>Ascomycota</taxon>
        <taxon>Pezizomycotina</taxon>
        <taxon>Eurotiomycetes</taxon>
        <taxon>Eurotiomycetidae</taxon>
        <taxon>Eurotiales</taxon>
        <taxon>Aspergillaceae</taxon>
        <taxon>Penicillium</taxon>
    </lineage>
</organism>
<dbReference type="EC" id="5.4.99.-" evidence="7"/>
<proteinExistence type="inferred from homology"/>
<dbReference type="InterPro" id="IPR032696">
    <property type="entry name" value="SQ_cyclase_C"/>
</dbReference>
<feature type="domain" description="Squalene cyclase N-terminal" evidence="10">
    <location>
        <begin position="120"/>
        <end position="382"/>
    </location>
</feature>
<evidence type="ECO:0000259" key="10">
    <source>
        <dbReference type="Pfam" id="PF13249"/>
    </source>
</evidence>
<dbReference type="FunFam" id="1.50.10.20:FF:000003">
    <property type="entry name" value="Terpene cyclase/mutase family member"/>
    <property type="match status" value="1"/>
</dbReference>
<protein>
    <recommendedName>
        <fullName evidence="7">Terpene cyclase/mutase family member</fullName>
        <ecNumber evidence="7">5.4.99.-</ecNumber>
    </recommendedName>
</protein>
<dbReference type="SFLD" id="SFLDG01016">
    <property type="entry name" value="Prenyltransferase_Like_2"/>
    <property type="match status" value="1"/>
</dbReference>
<evidence type="ECO:0000256" key="2">
    <source>
        <dbReference type="ARBA" id="ARBA00022516"/>
    </source>
</evidence>
<keyword evidence="3" id="KW-0677">Repeat</keyword>
<keyword evidence="4" id="KW-0752">Steroid biosynthesis</keyword>
<accession>A0A9X0C281</accession>
<dbReference type="Proteomes" id="UP001148312">
    <property type="component" value="Unassembled WGS sequence"/>
</dbReference>
<dbReference type="GO" id="GO:0006696">
    <property type="term" value="P:ergosterol biosynthetic process"/>
    <property type="evidence" value="ECO:0007669"/>
    <property type="project" value="TreeGrafter"/>
</dbReference>
<evidence type="ECO:0000256" key="5">
    <source>
        <dbReference type="ARBA" id="ARBA00023098"/>
    </source>
</evidence>
<keyword evidence="5" id="KW-0443">Lipid metabolism</keyword>
<feature type="domain" description="Squalene cyclase C-terminal" evidence="9">
    <location>
        <begin position="395"/>
        <end position="705"/>
    </location>
</feature>
<dbReference type="PROSITE" id="PS01074">
    <property type="entry name" value="TERPENE_SYNTHASES"/>
    <property type="match status" value="1"/>
</dbReference>
<dbReference type="GO" id="GO:0005811">
    <property type="term" value="C:lipid droplet"/>
    <property type="evidence" value="ECO:0007669"/>
    <property type="project" value="InterPro"/>
</dbReference>
<evidence type="ECO:0000256" key="4">
    <source>
        <dbReference type="ARBA" id="ARBA00022955"/>
    </source>
</evidence>
<dbReference type="AlphaFoldDB" id="A0A9X0C281"/>
<evidence type="ECO:0000256" key="8">
    <source>
        <dbReference type="SAM" id="MobiDB-lite"/>
    </source>
</evidence>
<dbReference type="InterPro" id="IPR032697">
    <property type="entry name" value="SQ_cyclase_N"/>
</dbReference>
<gene>
    <name evidence="11" type="ORF">N7539_000322</name>
</gene>
<dbReference type="PANTHER" id="PTHR11764:SF76">
    <property type="entry name" value="TERPENE CYCLASE_MUTASE FAMILY MEMBER"/>
    <property type="match status" value="1"/>
</dbReference>
<keyword evidence="2" id="KW-0444">Lipid biosynthesis</keyword>
<dbReference type="Pfam" id="PF13243">
    <property type="entry name" value="SQHop_cyclase_C"/>
    <property type="match status" value="1"/>
</dbReference>
<comment type="caution">
    <text evidence="11">The sequence shown here is derived from an EMBL/GenBank/DDBJ whole genome shotgun (WGS) entry which is preliminary data.</text>
</comment>
<evidence type="ECO:0000256" key="6">
    <source>
        <dbReference type="ARBA" id="ARBA00023235"/>
    </source>
</evidence>
<dbReference type="PANTHER" id="PTHR11764">
    <property type="entry name" value="TERPENE CYCLASE/MUTASE FAMILY MEMBER"/>
    <property type="match status" value="1"/>
</dbReference>
<dbReference type="InterPro" id="IPR008930">
    <property type="entry name" value="Terpenoid_cyclase/PrenylTrfase"/>
</dbReference>
<dbReference type="GO" id="GO:0000250">
    <property type="term" value="F:lanosterol synthase activity"/>
    <property type="evidence" value="ECO:0007669"/>
    <property type="project" value="UniProtKB-ARBA"/>
</dbReference>
<keyword evidence="12" id="KW-1185">Reference proteome</keyword>
<feature type="compositionally biased region" description="Basic and acidic residues" evidence="8">
    <location>
        <begin position="12"/>
        <end position="24"/>
    </location>
</feature>
<dbReference type="Pfam" id="PF13249">
    <property type="entry name" value="SQHop_cyclase_N"/>
    <property type="match status" value="1"/>
</dbReference>
<reference evidence="11" key="2">
    <citation type="journal article" date="2023" name="IMA Fungus">
        <title>Comparative genomic study of the Penicillium genus elucidates a diverse pangenome and 15 lateral gene transfer events.</title>
        <authorList>
            <person name="Petersen C."/>
            <person name="Sorensen T."/>
            <person name="Nielsen M.R."/>
            <person name="Sondergaard T.E."/>
            <person name="Sorensen J.L."/>
            <person name="Fitzpatrick D.A."/>
            <person name="Frisvad J.C."/>
            <person name="Nielsen K.L."/>
        </authorList>
    </citation>
    <scope>NUCLEOTIDE SEQUENCE</scope>
    <source>
        <strain evidence="11">IBT 30728</strain>
    </source>
</reference>
<dbReference type="InterPro" id="IPR018333">
    <property type="entry name" value="Squalene_cyclase"/>
</dbReference>
<keyword evidence="6 7" id="KW-0413">Isomerase</keyword>
<dbReference type="Gene3D" id="1.50.10.20">
    <property type="match status" value="2"/>
</dbReference>
<feature type="region of interest" description="Disordered" evidence="8">
    <location>
        <begin position="1"/>
        <end position="24"/>
    </location>
</feature>
<dbReference type="NCBIfam" id="TIGR01787">
    <property type="entry name" value="squalene_cyclas"/>
    <property type="match status" value="1"/>
</dbReference>
<evidence type="ECO:0000256" key="7">
    <source>
        <dbReference type="RuleBase" id="RU362003"/>
    </source>
</evidence>
<dbReference type="InterPro" id="IPR002365">
    <property type="entry name" value="Terpene_synthase_CS"/>
</dbReference>
<name>A0A9X0C281_9EURO</name>
<evidence type="ECO:0000256" key="3">
    <source>
        <dbReference type="ARBA" id="ARBA00022737"/>
    </source>
</evidence>
<sequence length="754" mass="86698">MASHIGPWRTEAQGHLRPDSNGDSKTDYSRWRLVNDAGRQTWQYLESDKENEAWPQTIADKYNLGLPTGLPELPEAKTPREAAENGLSFFSHLQLEPGNWACEYGGPMFLLPGMMITWYVTKTPILPEYATEIKRYIFARQNPEDGGWGLHIEAHSSVFGTAMNYVALRLAGVNEDDPRMIKARGLLHKFGGAIYGPHWAKAWLSILGVMSWEGVNPVPPEIWLLPDWVPFAPWRWWIHIRQVFLPLSYIWSKKWSHPLDDLTRQIREELYTQPYDTIDFSQHRNTIHAADNYYPKTMLLNGINELLVRVWNPFLRVKAVSKRAEDWAWELIRMEDENTDYAGLGPVSNPLNMVACFIQEGPDSYSVRRHRERLNDYMWMKDEGMLANGTNGVQVWDTTFATQAISVAGLADDPKWRPMLLKALEFIDDHQLRENVPNQEKCYRQHRKGAWPFSNKTQGYTVSDCTAEGLRSTIQLQKMHNFPELISSDRLKDSVDCLLLMQNPTGGFTDYETTRGSPKIEWLNAAEVFGGIMIGYDYPECTTASVTALSLFSKFYPDYRADEIRIAKEKAVAYIKRAQRQDGSWYGSWGICFTYAAMFALESLASVGETYQTSDNSRRGCDFLISKQMEDGGWGESYLSSEKHVYVQHEKSQVVQTAWACLALMEADYPHKEPLQRGIKMLMSRQQRNGEWLQESIEGVFNQSWYVRPPESNILAVARSDLKLCSMISYPNYKFYWPIRALGLYSKKFGNEAL</sequence>
<dbReference type="Gene3D" id="6.20.120.20">
    <property type="match status" value="1"/>
</dbReference>
<dbReference type="CDD" id="cd02892">
    <property type="entry name" value="SQCY_1"/>
    <property type="match status" value="1"/>
</dbReference>